<dbReference type="EMBL" id="JAKJXP020000178">
    <property type="protein sequence ID" value="KAK7739798.1"/>
    <property type="molecule type" value="Genomic_DNA"/>
</dbReference>
<dbReference type="AlphaFoldDB" id="A0AAN9YG41"/>
<dbReference type="PANTHER" id="PTHR42085">
    <property type="entry name" value="F-BOX DOMAIN-CONTAINING PROTEIN"/>
    <property type="match status" value="1"/>
</dbReference>
<evidence type="ECO:0000313" key="1">
    <source>
        <dbReference type="EMBL" id="KAK7739798.1"/>
    </source>
</evidence>
<evidence type="ECO:0008006" key="3">
    <source>
        <dbReference type="Google" id="ProtNLM"/>
    </source>
</evidence>
<dbReference type="InterPro" id="IPR038883">
    <property type="entry name" value="AN11006-like"/>
</dbReference>
<protein>
    <recommendedName>
        <fullName evidence="3">F-box domain-containing protein</fullName>
    </recommendedName>
</protein>
<organism evidence="1 2">
    <name type="scientific">Diatrype stigma</name>
    <dbReference type="NCBI Taxonomy" id="117547"/>
    <lineage>
        <taxon>Eukaryota</taxon>
        <taxon>Fungi</taxon>
        <taxon>Dikarya</taxon>
        <taxon>Ascomycota</taxon>
        <taxon>Pezizomycotina</taxon>
        <taxon>Sordariomycetes</taxon>
        <taxon>Xylariomycetidae</taxon>
        <taxon>Xylariales</taxon>
        <taxon>Diatrypaceae</taxon>
        <taxon>Diatrype</taxon>
    </lineage>
</organism>
<sequence>MVSAWECRDQADQAEIYYNQPLRTQNRHLKEEVLTLKRLLRENGISWRTEASASASVSHEARGLTPARITRATTKRSKTLPHIPVELQLRILSYAMTSPLPIVDPLSKVKNDHLLLREKVKSNQIAIHFLATCKAYYVEGSRYLWNNNSFVFTTPEALRQFAEVPLNHRANIRSINFRVIAKFYDDEDRVHKLPSSYHPDFKKPKRLEVSIRPKEHSLARGGFRAYAYYQLIDFLEAMLPPFDPTDGTTDFELLKAHKRARLLPNLECLRIDFVNFGDGMLMSPPSHLHDLASHQMGCSLNEVILTGLPNDETGFRVSSELSGLLKSEGLLVDHASTMMAIRNGIRALPCGDGECSYAVKVVRAMRHATGRGVLHRNEGHVHDVEEFPPAPKEEEEPPSHAHHFCRTIWKKVPIQVDNTEKRKWELFDRVSGLPWMDVEEDEVDLRMIGNPDYPPKCTNCGERHPGALETDDFSDFYDDD</sequence>
<comment type="caution">
    <text evidence="1">The sequence shown here is derived from an EMBL/GenBank/DDBJ whole genome shotgun (WGS) entry which is preliminary data.</text>
</comment>
<gene>
    <name evidence="1" type="ORF">SLS62_011212</name>
</gene>
<dbReference type="Proteomes" id="UP001320420">
    <property type="component" value="Unassembled WGS sequence"/>
</dbReference>
<name>A0AAN9YG41_9PEZI</name>
<reference evidence="1 2" key="1">
    <citation type="submission" date="2024-02" db="EMBL/GenBank/DDBJ databases">
        <title>De novo assembly and annotation of 12 fungi associated with fruit tree decline syndrome in Ontario, Canada.</title>
        <authorList>
            <person name="Sulman M."/>
            <person name="Ellouze W."/>
            <person name="Ilyukhin E."/>
        </authorList>
    </citation>
    <scope>NUCLEOTIDE SEQUENCE [LARGE SCALE GENOMIC DNA]</scope>
    <source>
        <strain evidence="1 2">M11/M66-122</strain>
    </source>
</reference>
<keyword evidence="2" id="KW-1185">Reference proteome</keyword>
<dbReference type="PANTHER" id="PTHR42085:SF2">
    <property type="entry name" value="F-BOX DOMAIN-CONTAINING PROTEIN"/>
    <property type="match status" value="1"/>
</dbReference>
<proteinExistence type="predicted"/>
<accession>A0AAN9YG41</accession>
<evidence type="ECO:0000313" key="2">
    <source>
        <dbReference type="Proteomes" id="UP001320420"/>
    </source>
</evidence>